<sequence length="408" mass="46078">MATVKQRTSSQKPEWPTKQYSLEDVVRSPIIQAVHQQEESELMQLPQEIRDEIYAYVFSSTRFASGVCHLGQDHHRRIVLASKHHGLSMLRSCRRAHNEIGSTWLRQVLFHFESPEAMLDKLATIPTTIRSQIRHVRVYGKLLRLHFKNYKHHCTTTQVLKLLPGLNLEVLTVLEGQSPAQSYENLDSLLRYSDGWKELHYVSSSSGFLGYRSISFDFPRFNITPREHPRQRQPAGWQQALDQRDGATSSPSVTMYLTADTAHGTPCAVLHPNTRTAFTQSFAVGEVARTYSNSVDHALVSEREAEKEVLVIARRGSDVDYAENKASPHLATDDIRARFPGVTWEQVKAAQYDPDDDSLLAGCSDDEPEDHAETASETILVDSYDDVDDYTWPGSISLSAAIDVQLEN</sequence>
<dbReference type="Proteomes" id="UP001271007">
    <property type="component" value="Unassembled WGS sequence"/>
</dbReference>
<evidence type="ECO:0000313" key="3">
    <source>
        <dbReference type="Proteomes" id="UP001271007"/>
    </source>
</evidence>
<dbReference type="AlphaFoldDB" id="A0AAJ0DHD6"/>
<protein>
    <submittedName>
        <fullName evidence="2">Uncharacterized protein</fullName>
    </submittedName>
</protein>
<proteinExistence type="predicted"/>
<reference evidence="2" key="1">
    <citation type="submission" date="2023-04" db="EMBL/GenBank/DDBJ databases">
        <title>Black Yeasts Isolated from many extreme environments.</title>
        <authorList>
            <person name="Coleine C."/>
            <person name="Stajich J.E."/>
            <person name="Selbmann L."/>
        </authorList>
    </citation>
    <scope>NUCLEOTIDE SEQUENCE</scope>
    <source>
        <strain evidence="2">CCFEE 5312</strain>
    </source>
</reference>
<feature type="region of interest" description="Disordered" evidence="1">
    <location>
        <begin position="226"/>
        <end position="251"/>
    </location>
</feature>
<keyword evidence="3" id="KW-1185">Reference proteome</keyword>
<comment type="caution">
    <text evidence="2">The sequence shown here is derived from an EMBL/GenBank/DDBJ whole genome shotgun (WGS) entry which is preliminary data.</text>
</comment>
<dbReference type="PANTHER" id="PTHR38790">
    <property type="entry name" value="2EXR DOMAIN-CONTAINING PROTEIN-RELATED"/>
    <property type="match status" value="1"/>
</dbReference>
<dbReference type="EMBL" id="JAWDJX010000013">
    <property type="protein sequence ID" value="KAK3054140.1"/>
    <property type="molecule type" value="Genomic_DNA"/>
</dbReference>
<dbReference type="PANTHER" id="PTHR38790:SF4">
    <property type="entry name" value="2EXR DOMAIN-CONTAINING PROTEIN"/>
    <property type="match status" value="1"/>
</dbReference>
<accession>A0AAJ0DHD6</accession>
<evidence type="ECO:0000256" key="1">
    <source>
        <dbReference type="SAM" id="MobiDB-lite"/>
    </source>
</evidence>
<evidence type="ECO:0000313" key="2">
    <source>
        <dbReference type="EMBL" id="KAK3054140.1"/>
    </source>
</evidence>
<organism evidence="2 3">
    <name type="scientific">Extremus antarcticus</name>
    <dbReference type="NCBI Taxonomy" id="702011"/>
    <lineage>
        <taxon>Eukaryota</taxon>
        <taxon>Fungi</taxon>
        <taxon>Dikarya</taxon>
        <taxon>Ascomycota</taxon>
        <taxon>Pezizomycotina</taxon>
        <taxon>Dothideomycetes</taxon>
        <taxon>Dothideomycetidae</taxon>
        <taxon>Mycosphaerellales</taxon>
        <taxon>Extremaceae</taxon>
        <taxon>Extremus</taxon>
    </lineage>
</organism>
<gene>
    <name evidence="2" type="ORF">LTR09_004918</name>
</gene>
<name>A0AAJ0DHD6_9PEZI</name>